<accession>A0ABX7WYM3</accession>
<evidence type="ECO:0008006" key="4">
    <source>
        <dbReference type="Google" id="ProtNLM"/>
    </source>
</evidence>
<evidence type="ECO:0000313" key="3">
    <source>
        <dbReference type="Proteomes" id="UP000672039"/>
    </source>
</evidence>
<dbReference type="Pfam" id="PF07396">
    <property type="entry name" value="Porin_O_P"/>
    <property type="match status" value="1"/>
</dbReference>
<organism evidence="2 3">
    <name type="scientific">Thiothrix litoralis</name>
    <dbReference type="NCBI Taxonomy" id="2891210"/>
    <lineage>
        <taxon>Bacteria</taxon>
        <taxon>Pseudomonadati</taxon>
        <taxon>Pseudomonadota</taxon>
        <taxon>Gammaproteobacteria</taxon>
        <taxon>Thiotrichales</taxon>
        <taxon>Thiotrichaceae</taxon>
        <taxon>Thiothrix</taxon>
    </lineage>
</organism>
<dbReference type="Gene3D" id="2.40.160.10">
    <property type="entry name" value="Porin"/>
    <property type="match status" value="1"/>
</dbReference>
<keyword evidence="3" id="KW-1185">Reference proteome</keyword>
<dbReference type="SUPFAM" id="SSF56935">
    <property type="entry name" value="Porins"/>
    <property type="match status" value="1"/>
</dbReference>
<reference evidence="2 3" key="1">
    <citation type="submission" date="2021-04" db="EMBL/GenBank/DDBJ databases">
        <title>Genomics, taxonomy and metabolism of representatives of sulfur bacteria of the genus Thiothrix: Thiothrix fructosivorans QT, Thiothrix unzii A1T and three new species, Thiothrix subterranea sp. nov., Thiothrix litoralis sp. nov. and 'Candidatus Thiothrix anitrata' sp. nov.</title>
        <authorList>
            <person name="Ravin N.V."/>
            <person name="Smolyakov D."/>
            <person name="Rudenko T.S."/>
            <person name="Mardanov A.V."/>
            <person name="Beletsky A.V."/>
            <person name="Markov N.D."/>
            <person name="Fomenkov A.I."/>
            <person name="Roberts R.J."/>
            <person name="Karnachuk O.V."/>
            <person name="Novikov A."/>
            <person name="Grabovich M.Y."/>
        </authorList>
    </citation>
    <scope>NUCLEOTIDE SEQUENCE [LARGE SCALE GENOMIC DNA]</scope>
    <source>
        <strain evidence="2 3">AS</strain>
    </source>
</reference>
<feature type="chain" id="PRO_5047427653" description="Phosphate-selective porin OprO and OprP" evidence="1">
    <location>
        <begin position="27"/>
        <end position="385"/>
    </location>
</feature>
<dbReference type="InterPro" id="IPR010870">
    <property type="entry name" value="Porin_O/P"/>
</dbReference>
<feature type="signal peptide" evidence="1">
    <location>
        <begin position="1"/>
        <end position="26"/>
    </location>
</feature>
<dbReference type="InterPro" id="IPR023614">
    <property type="entry name" value="Porin_dom_sf"/>
</dbReference>
<name>A0ABX7WYM3_9GAMM</name>
<evidence type="ECO:0000256" key="1">
    <source>
        <dbReference type="SAM" id="SignalP"/>
    </source>
</evidence>
<gene>
    <name evidence="2" type="ORF">J9253_09565</name>
</gene>
<protein>
    <recommendedName>
        <fullName evidence="4">Phosphate-selective porin OprO and OprP</fullName>
    </recommendedName>
</protein>
<keyword evidence="1" id="KW-0732">Signal</keyword>
<dbReference type="EMBL" id="CP072801">
    <property type="protein sequence ID" value="QTR48137.1"/>
    <property type="molecule type" value="Genomic_DNA"/>
</dbReference>
<dbReference type="Proteomes" id="UP000672039">
    <property type="component" value="Chromosome"/>
</dbReference>
<proteinExistence type="predicted"/>
<evidence type="ECO:0000313" key="2">
    <source>
        <dbReference type="EMBL" id="QTR48137.1"/>
    </source>
</evidence>
<dbReference type="RefSeq" id="WP_210224358.1">
    <property type="nucleotide sequence ID" value="NZ_CP072801.1"/>
</dbReference>
<sequence>MMTTQKSRMAVVGALACALIPLPLLADSLLTETALTKTATEKPRVSFDGVLMLDSSSFDGVYGKGVEQTETELRRATLGMSAELAPTVELELSAQLEDGLDNAKLKDALLSWDITEHQQLTVGRQKEPMGLENNQSSKQIAGIERSMATELFAPDRHTGLVYATQAPRHTLAIGVFEADADSDVSGLAFSGRATKAVLNNDTQTVHLGASATHRDLGGTSLKLNNEGGVNLAANIIASKRRDVDTMQTVALEAAWLRGPLAVQGEWFQSDLSLAENAPDPRYSGSYIQGAWLFGSAHREYRNGSFKLSGLKKGRSAWEMVLRAEQADLRDADDGTQAETLLAGVNYYQGKNFSVMAALLTADTAGADVSDDPSGNAATLRVKYAF</sequence>